<keyword evidence="1" id="KW-0805">Transcription regulation</keyword>
<dbReference type="EMBL" id="CP003984">
    <property type="protein sequence ID" value="AII86048.1"/>
    <property type="molecule type" value="Genomic_DNA"/>
</dbReference>
<organism evidence="5 6">
    <name type="scientific">Planktomarina temperata RCA23</name>
    <dbReference type="NCBI Taxonomy" id="666509"/>
    <lineage>
        <taxon>Bacteria</taxon>
        <taxon>Pseudomonadati</taxon>
        <taxon>Pseudomonadota</taxon>
        <taxon>Alphaproteobacteria</taxon>
        <taxon>Rhodobacterales</taxon>
        <taxon>Paracoccaceae</taxon>
        <taxon>Planktomarina</taxon>
    </lineage>
</organism>
<dbReference type="Gene3D" id="1.10.10.10">
    <property type="entry name" value="Winged helix-like DNA-binding domain superfamily/Winged helix DNA-binding domain"/>
    <property type="match status" value="1"/>
</dbReference>
<dbReference type="Pfam" id="PF07729">
    <property type="entry name" value="FCD"/>
    <property type="match status" value="1"/>
</dbReference>
<dbReference type="PANTHER" id="PTHR43537:SF53">
    <property type="entry name" value="HTH-TYPE TRANSCRIPTIONAL REPRESSOR NANR"/>
    <property type="match status" value="1"/>
</dbReference>
<protein>
    <submittedName>
        <fullName evidence="5">Transcriptional regulator, GntR family</fullName>
    </submittedName>
</protein>
<evidence type="ECO:0000313" key="5">
    <source>
        <dbReference type="EMBL" id="AII86048.1"/>
    </source>
</evidence>
<dbReference type="SMART" id="SM00345">
    <property type="entry name" value="HTH_GNTR"/>
    <property type="match status" value="1"/>
</dbReference>
<dbReference type="InterPro" id="IPR011711">
    <property type="entry name" value="GntR_C"/>
</dbReference>
<dbReference type="AlphaFoldDB" id="A0AAN0RH26"/>
<dbReference type="RefSeq" id="WP_052376985.1">
    <property type="nucleotide sequence ID" value="NZ_CP003984.1"/>
</dbReference>
<dbReference type="SUPFAM" id="SSF46785">
    <property type="entry name" value="Winged helix' DNA-binding domain"/>
    <property type="match status" value="1"/>
</dbReference>
<gene>
    <name evidence="5" type="ORF">RCA23_c04880</name>
</gene>
<keyword evidence="2" id="KW-0238">DNA-binding</keyword>
<dbReference type="SUPFAM" id="SSF48008">
    <property type="entry name" value="GntR ligand-binding domain-like"/>
    <property type="match status" value="1"/>
</dbReference>
<sequence>MTTSRKSQCLGAIRHQILSLALPPGSDLDEAKLGAEFGMSRTPLREVLQKLAGEGFVDITQNKGAKVVSMDMAVMRSFFQTAPLIYANIARLACENRSLPQLKALKVSQQHFKKATLNNEPAQAAMYNHQFHHIIGDMSQNCYLIPSLQRMLIDHTRLSQTFYRPASPAESALVRQACEQHDQMIAVIENRHAEGAVDLTLQHWALSQDRMERFVRPDPLPVELASPKETANAI</sequence>
<dbReference type="PROSITE" id="PS50949">
    <property type="entry name" value="HTH_GNTR"/>
    <property type="match status" value="1"/>
</dbReference>
<proteinExistence type="predicted"/>
<evidence type="ECO:0000256" key="3">
    <source>
        <dbReference type="ARBA" id="ARBA00023163"/>
    </source>
</evidence>
<dbReference type="SMART" id="SM00895">
    <property type="entry name" value="FCD"/>
    <property type="match status" value="1"/>
</dbReference>
<dbReference type="InterPro" id="IPR036388">
    <property type="entry name" value="WH-like_DNA-bd_sf"/>
</dbReference>
<dbReference type="GO" id="GO:0003700">
    <property type="term" value="F:DNA-binding transcription factor activity"/>
    <property type="evidence" value="ECO:0007669"/>
    <property type="project" value="InterPro"/>
</dbReference>
<name>A0AAN0RH26_9RHOB</name>
<evidence type="ECO:0000256" key="1">
    <source>
        <dbReference type="ARBA" id="ARBA00023015"/>
    </source>
</evidence>
<dbReference type="InterPro" id="IPR036390">
    <property type="entry name" value="WH_DNA-bd_sf"/>
</dbReference>
<dbReference type="Proteomes" id="UP000028680">
    <property type="component" value="Chromosome"/>
</dbReference>
<evidence type="ECO:0000313" key="6">
    <source>
        <dbReference type="Proteomes" id="UP000028680"/>
    </source>
</evidence>
<dbReference type="InterPro" id="IPR000524">
    <property type="entry name" value="Tscrpt_reg_HTH_GntR"/>
</dbReference>
<keyword evidence="3" id="KW-0804">Transcription</keyword>
<dbReference type="PANTHER" id="PTHR43537">
    <property type="entry name" value="TRANSCRIPTIONAL REGULATOR, GNTR FAMILY"/>
    <property type="match status" value="1"/>
</dbReference>
<dbReference type="Gene3D" id="1.20.120.530">
    <property type="entry name" value="GntR ligand-binding domain-like"/>
    <property type="match status" value="1"/>
</dbReference>
<dbReference type="Pfam" id="PF00392">
    <property type="entry name" value="GntR"/>
    <property type="match status" value="1"/>
</dbReference>
<evidence type="ECO:0000256" key="2">
    <source>
        <dbReference type="ARBA" id="ARBA00023125"/>
    </source>
</evidence>
<evidence type="ECO:0000259" key="4">
    <source>
        <dbReference type="PROSITE" id="PS50949"/>
    </source>
</evidence>
<keyword evidence="6" id="KW-1185">Reference proteome</keyword>
<dbReference type="GO" id="GO:0003677">
    <property type="term" value="F:DNA binding"/>
    <property type="evidence" value="ECO:0007669"/>
    <property type="project" value="UniProtKB-KW"/>
</dbReference>
<feature type="domain" description="HTH gntR-type" evidence="4">
    <location>
        <begin position="3"/>
        <end position="70"/>
    </location>
</feature>
<dbReference type="InterPro" id="IPR008920">
    <property type="entry name" value="TF_FadR/GntR_C"/>
</dbReference>
<dbReference type="KEGG" id="ptp:RCA23_c04880"/>
<reference evidence="5 6" key="1">
    <citation type="journal article" date="2014" name="ISME J.">
        <title>Adaptation of an abundant Roseobacter RCA organism to pelagic systems revealed by genomic and transcriptomic analyses.</title>
        <authorList>
            <person name="Voget S."/>
            <person name="Wemheuer B."/>
            <person name="Brinkhoff T."/>
            <person name="Vollmers J."/>
            <person name="Dietrich S."/>
            <person name="Giebel H.A."/>
            <person name="Beardsley C."/>
            <person name="Sardemann C."/>
            <person name="Bakenhus I."/>
            <person name="Billerbeck S."/>
            <person name="Daniel R."/>
            <person name="Simon M."/>
        </authorList>
    </citation>
    <scope>NUCLEOTIDE SEQUENCE [LARGE SCALE GENOMIC DNA]</scope>
    <source>
        <strain evidence="5 6">RCA23</strain>
    </source>
</reference>
<accession>A0AAN0RH26</accession>